<reference evidence="1" key="1">
    <citation type="submission" date="2016-09" db="EMBL/GenBank/DDBJ databases">
        <title>Genome sequence of Chlorobaculum limnaeum.</title>
        <authorList>
            <person name="Liu Z."/>
            <person name="Tank M."/>
            <person name="Bryant D.A."/>
        </authorList>
    </citation>
    <scope>NUCLEOTIDE SEQUENCE [LARGE SCALE GENOMIC DNA]</scope>
    <source>
        <strain evidence="1">DSM 1677</strain>
    </source>
</reference>
<proteinExistence type="predicted"/>
<sequence>MLGIIRSHLCQSLQQSGVPSGSVMQVAVQSAASAYTSTHLTQRQLNFEVRLPTSLPSNWMVRAAILRLRVRREIRRAIFYFFASTTTTRSTPTYRSTQLIVFNPSEPTMVLGSLIAYVLRPLGKQNSITFTISMSRGFRFYRRCLALL</sequence>
<gene>
    <name evidence="1" type="ORF">BIU88_08710</name>
</gene>
<evidence type="ECO:0000313" key="2">
    <source>
        <dbReference type="Proteomes" id="UP000095185"/>
    </source>
</evidence>
<dbReference type="Proteomes" id="UP000095185">
    <property type="component" value="Chromosome"/>
</dbReference>
<protein>
    <submittedName>
        <fullName evidence="1">Uncharacterized protein</fullName>
    </submittedName>
</protein>
<evidence type="ECO:0000313" key="1">
    <source>
        <dbReference type="EMBL" id="AOS84203.1"/>
    </source>
</evidence>
<name>A0A1D8D233_CHLLM</name>
<dbReference type="EMBL" id="CP017305">
    <property type="protein sequence ID" value="AOS84203.1"/>
    <property type="molecule type" value="Genomic_DNA"/>
</dbReference>
<dbReference type="KEGG" id="clz:BIU88_08710"/>
<dbReference type="AlphaFoldDB" id="A0A1D8D233"/>
<organism evidence="1 2">
    <name type="scientific">Chlorobaculum limnaeum</name>
    <dbReference type="NCBI Taxonomy" id="274537"/>
    <lineage>
        <taxon>Bacteria</taxon>
        <taxon>Pseudomonadati</taxon>
        <taxon>Chlorobiota</taxon>
        <taxon>Chlorobiia</taxon>
        <taxon>Chlorobiales</taxon>
        <taxon>Chlorobiaceae</taxon>
        <taxon>Chlorobaculum</taxon>
    </lineage>
</organism>
<keyword evidence="2" id="KW-1185">Reference proteome</keyword>
<accession>A0A1D8D233</accession>